<name>A0A401FZ57_9BACT</name>
<dbReference type="InterPro" id="IPR003593">
    <property type="entry name" value="AAA+_ATPase"/>
</dbReference>
<dbReference type="InterPro" id="IPR027417">
    <property type="entry name" value="P-loop_NTPase"/>
</dbReference>
<dbReference type="Gene3D" id="3.30.450.20">
    <property type="entry name" value="PAS domain"/>
    <property type="match status" value="1"/>
</dbReference>
<dbReference type="Proteomes" id="UP000288096">
    <property type="component" value="Unassembled WGS sequence"/>
</dbReference>
<dbReference type="InterPro" id="IPR000014">
    <property type="entry name" value="PAS"/>
</dbReference>
<dbReference type="Gene3D" id="3.40.50.300">
    <property type="entry name" value="P-loop containing nucleotide triphosphate hydrolases"/>
    <property type="match status" value="1"/>
</dbReference>
<dbReference type="PROSITE" id="PS00688">
    <property type="entry name" value="SIGMA54_INTERACT_3"/>
    <property type="match status" value="1"/>
</dbReference>
<evidence type="ECO:0000313" key="9">
    <source>
        <dbReference type="EMBL" id="GBC62259.1"/>
    </source>
</evidence>
<dbReference type="GO" id="GO:0006355">
    <property type="term" value="P:regulation of DNA-templated transcription"/>
    <property type="evidence" value="ECO:0007669"/>
    <property type="project" value="InterPro"/>
</dbReference>
<dbReference type="InterPro" id="IPR025943">
    <property type="entry name" value="Sigma_54_int_dom_ATP-bd_2"/>
</dbReference>
<feature type="compositionally biased region" description="Basic and acidic residues" evidence="6">
    <location>
        <begin position="423"/>
        <end position="432"/>
    </location>
</feature>
<dbReference type="SUPFAM" id="SSF52540">
    <property type="entry name" value="P-loop containing nucleoside triphosphate hydrolases"/>
    <property type="match status" value="1"/>
</dbReference>
<feature type="region of interest" description="Disordered" evidence="6">
    <location>
        <begin position="411"/>
        <end position="432"/>
    </location>
</feature>
<evidence type="ECO:0000259" key="8">
    <source>
        <dbReference type="PROSITE" id="PS50112"/>
    </source>
</evidence>
<keyword evidence="3" id="KW-0805">Transcription regulation</keyword>
<dbReference type="PROSITE" id="PS50112">
    <property type="entry name" value="PAS"/>
    <property type="match status" value="1"/>
</dbReference>
<dbReference type="CDD" id="cd00009">
    <property type="entry name" value="AAA"/>
    <property type="match status" value="1"/>
</dbReference>
<comment type="caution">
    <text evidence="9">The sequence shown here is derived from an EMBL/GenBank/DDBJ whole genome shotgun (WGS) entry which is preliminary data.</text>
</comment>
<accession>A0A401FZ57</accession>
<dbReference type="PROSITE" id="PS00676">
    <property type="entry name" value="SIGMA54_INTERACT_2"/>
    <property type="match status" value="1"/>
</dbReference>
<dbReference type="Pfam" id="PF02954">
    <property type="entry name" value="HTH_8"/>
    <property type="match status" value="1"/>
</dbReference>
<dbReference type="RefSeq" id="WP_166405131.1">
    <property type="nucleotide sequence ID" value="NZ_BEXT01000001.1"/>
</dbReference>
<dbReference type="InterPro" id="IPR002078">
    <property type="entry name" value="Sigma_54_int"/>
</dbReference>
<gene>
    <name evidence="9" type="ORF">DENIS_3228</name>
</gene>
<dbReference type="CDD" id="cd00130">
    <property type="entry name" value="PAS"/>
    <property type="match status" value="1"/>
</dbReference>
<dbReference type="Pfam" id="PF25601">
    <property type="entry name" value="AAA_lid_14"/>
    <property type="match status" value="1"/>
</dbReference>
<dbReference type="SUPFAM" id="SSF55785">
    <property type="entry name" value="PYP-like sensor domain (PAS domain)"/>
    <property type="match status" value="1"/>
</dbReference>
<dbReference type="FunFam" id="3.40.50.300:FF:000006">
    <property type="entry name" value="DNA-binding transcriptional regulator NtrC"/>
    <property type="match status" value="1"/>
</dbReference>
<keyword evidence="1" id="KW-0547">Nucleotide-binding</keyword>
<dbReference type="PROSITE" id="PS50045">
    <property type="entry name" value="SIGMA54_INTERACT_4"/>
    <property type="match status" value="1"/>
</dbReference>
<keyword evidence="4" id="KW-0238">DNA-binding</keyword>
<dbReference type="AlphaFoldDB" id="A0A401FZ57"/>
<evidence type="ECO:0000256" key="6">
    <source>
        <dbReference type="SAM" id="MobiDB-lite"/>
    </source>
</evidence>
<evidence type="ECO:0000256" key="4">
    <source>
        <dbReference type="ARBA" id="ARBA00023125"/>
    </source>
</evidence>
<proteinExistence type="predicted"/>
<evidence type="ECO:0000313" key="10">
    <source>
        <dbReference type="Proteomes" id="UP000288096"/>
    </source>
</evidence>
<dbReference type="InterPro" id="IPR035965">
    <property type="entry name" value="PAS-like_dom_sf"/>
</dbReference>
<dbReference type="SUPFAM" id="SSF46689">
    <property type="entry name" value="Homeodomain-like"/>
    <property type="match status" value="1"/>
</dbReference>
<evidence type="ECO:0000256" key="5">
    <source>
        <dbReference type="ARBA" id="ARBA00023163"/>
    </source>
</evidence>
<dbReference type="PRINTS" id="PR01590">
    <property type="entry name" value="HTHFIS"/>
</dbReference>
<dbReference type="EMBL" id="BEXT01000001">
    <property type="protein sequence ID" value="GBC62259.1"/>
    <property type="molecule type" value="Genomic_DNA"/>
</dbReference>
<dbReference type="Gene3D" id="1.10.10.60">
    <property type="entry name" value="Homeodomain-like"/>
    <property type="match status" value="1"/>
</dbReference>
<dbReference type="Pfam" id="PF00158">
    <property type="entry name" value="Sigma54_activat"/>
    <property type="match status" value="1"/>
</dbReference>
<sequence length="505" mass="56538">MTDQFSIPKSIPELEGIDILSVLSALNEGIIITDKEGRILYYNEAQARIDDIRPEYAIGKTVRDIYNLDENSSKILLCMSRGRPIQGQLFFYRTWRGKVANSITSAFPLYRDGEIVGALCIVKNYNLLEKTVAAASVLAPHKKRDLGNGTQYKFTDIVGTDENFLHMLKIARLAADSPSPIMLYGETGTGKELFAQSIHNYSARSEKQFVGINCAAIPESLLEGLLFGTARGAFTGAVDKAGIFEQASGGTLFLDEVNSMPVTLQAKLLRALQEKKIRRVGAAGDIDTDLKIISSVNTDPHQAIKEGSLRMDLFYRLGVVFIHIPPLRERKGGVELLTRHFIYKNNLALGKDVKGVSDEVMDFFKKYHWPGNVRELGHIIEGTMNMIGGEDMIEPCHLPIHFFHPDFRQLSEGKSVSPPPEPEESRDKREVGRLLHPVVKTSMIPFRKNLPETQETQEKDMVHKSLSEAGGNVSKAARTLGISRQLLHYKMKKYGMERSSYVRRK</sequence>
<organism evidence="9 10">
    <name type="scientific">Desulfonema ishimotonii</name>
    <dbReference type="NCBI Taxonomy" id="45657"/>
    <lineage>
        <taxon>Bacteria</taxon>
        <taxon>Pseudomonadati</taxon>
        <taxon>Thermodesulfobacteriota</taxon>
        <taxon>Desulfobacteria</taxon>
        <taxon>Desulfobacterales</taxon>
        <taxon>Desulfococcaceae</taxon>
        <taxon>Desulfonema</taxon>
    </lineage>
</organism>
<dbReference type="SMART" id="SM00382">
    <property type="entry name" value="AAA"/>
    <property type="match status" value="1"/>
</dbReference>
<keyword evidence="2" id="KW-0067">ATP-binding</keyword>
<dbReference type="GO" id="GO:0005524">
    <property type="term" value="F:ATP binding"/>
    <property type="evidence" value="ECO:0007669"/>
    <property type="project" value="UniProtKB-KW"/>
</dbReference>
<dbReference type="Gene3D" id="1.10.8.60">
    <property type="match status" value="1"/>
</dbReference>
<dbReference type="Pfam" id="PF13426">
    <property type="entry name" value="PAS_9"/>
    <property type="match status" value="1"/>
</dbReference>
<dbReference type="NCBIfam" id="TIGR00229">
    <property type="entry name" value="sensory_box"/>
    <property type="match status" value="1"/>
</dbReference>
<evidence type="ECO:0000256" key="1">
    <source>
        <dbReference type="ARBA" id="ARBA00022741"/>
    </source>
</evidence>
<keyword evidence="5" id="KW-0804">Transcription</keyword>
<dbReference type="InterPro" id="IPR002197">
    <property type="entry name" value="HTH_Fis"/>
</dbReference>
<reference evidence="10" key="1">
    <citation type="submission" date="2017-11" db="EMBL/GenBank/DDBJ databases">
        <authorList>
            <person name="Watanabe M."/>
            <person name="Kojima H."/>
        </authorList>
    </citation>
    <scope>NUCLEOTIDE SEQUENCE [LARGE SCALE GENOMIC DNA]</scope>
    <source>
        <strain evidence="10">Tokyo 01</strain>
    </source>
</reference>
<evidence type="ECO:0000256" key="3">
    <source>
        <dbReference type="ARBA" id="ARBA00023015"/>
    </source>
</evidence>
<dbReference type="InterPro" id="IPR025944">
    <property type="entry name" value="Sigma_54_int_dom_CS"/>
</dbReference>
<dbReference type="InterPro" id="IPR009057">
    <property type="entry name" value="Homeodomain-like_sf"/>
</dbReference>
<dbReference type="InterPro" id="IPR025662">
    <property type="entry name" value="Sigma_54_int_dom_ATP-bd_1"/>
</dbReference>
<keyword evidence="10" id="KW-1185">Reference proteome</keyword>
<protein>
    <submittedName>
        <fullName evidence="9">Sigma-54-dependent Fis family transcriptional re gulator</fullName>
    </submittedName>
</protein>
<dbReference type="PANTHER" id="PTHR32071:SF74">
    <property type="entry name" value="TRANSCRIPTIONAL ACTIVATOR ROCR"/>
    <property type="match status" value="1"/>
</dbReference>
<dbReference type="InterPro" id="IPR058031">
    <property type="entry name" value="AAA_lid_NorR"/>
</dbReference>
<feature type="domain" description="Sigma-54 factor interaction" evidence="7">
    <location>
        <begin position="157"/>
        <end position="385"/>
    </location>
</feature>
<evidence type="ECO:0000256" key="2">
    <source>
        <dbReference type="ARBA" id="ARBA00022840"/>
    </source>
</evidence>
<evidence type="ECO:0000259" key="7">
    <source>
        <dbReference type="PROSITE" id="PS50045"/>
    </source>
</evidence>
<feature type="domain" description="PAS" evidence="8">
    <location>
        <begin position="22"/>
        <end position="68"/>
    </location>
</feature>
<dbReference type="PROSITE" id="PS00675">
    <property type="entry name" value="SIGMA54_INTERACT_1"/>
    <property type="match status" value="1"/>
</dbReference>
<dbReference type="PANTHER" id="PTHR32071">
    <property type="entry name" value="TRANSCRIPTIONAL REGULATORY PROTEIN"/>
    <property type="match status" value="1"/>
</dbReference>
<reference evidence="10" key="2">
    <citation type="submission" date="2019-01" db="EMBL/GenBank/DDBJ databases">
        <title>Genome sequence of Desulfonema ishimotonii strain Tokyo 01.</title>
        <authorList>
            <person name="Fukui M."/>
        </authorList>
    </citation>
    <scope>NUCLEOTIDE SEQUENCE [LARGE SCALE GENOMIC DNA]</scope>
    <source>
        <strain evidence="10">Tokyo 01</strain>
    </source>
</reference>
<dbReference type="GO" id="GO:0043565">
    <property type="term" value="F:sequence-specific DNA binding"/>
    <property type="evidence" value="ECO:0007669"/>
    <property type="project" value="InterPro"/>
</dbReference>